<protein>
    <submittedName>
        <fullName evidence="5">DUF4139 domain-containing protein</fullName>
    </submittedName>
</protein>
<dbReference type="InterPro" id="IPR037291">
    <property type="entry name" value="DUF4139"/>
</dbReference>
<dbReference type="Proteomes" id="UP000887320">
    <property type="component" value="Unassembled WGS sequence"/>
</dbReference>
<accession>A0A8X8GFR8</accession>
<gene>
    <name evidence="5" type="ORF">KW868_04450</name>
</gene>
<dbReference type="AlphaFoldDB" id="A0A8X8GFR8"/>
<evidence type="ECO:0000256" key="1">
    <source>
        <dbReference type="SAM" id="Coils"/>
    </source>
</evidence>
<dbReference type="InterPro" id="IPR025554">
    <property type="entry name" value="DUF4140"/>
</dbReference>
<dbReference type="Pfam" id="PF13600">
    <property type="entry name" value="DUF4140"/>
    <property type="match status" value="1"/>
</dbReference>
<feature type="domain" description="DUF4139" evidence="3">
    <location>
        <begin position="194"/>
        <end position="505"/>
    </location>
</feature>
<evidence type="ECO:0000313" key="5">
    <source>
        <dbReference type="EMBL" id="MCF0263716.1"/>
    </source>
</evidence>
<dbReference type="Pfam" id="PF13598">
    <property type="entry name" value="DUF4139"/>
    <property type="match status" value="1"/>
</dbReference>
<comment type="caution">
    <text evidence="5">The sequence shown here is derived from an EMBL/GenBank/DDBJ whole genome shotgun (WGS) entry which is preliminary data.</text>
</comment>
<feature type="domain" description="DUF4140" evidence="4">
    <location>
        <begin position="32"/>
        <end position="126"/>
    </location>
</feature>
<dbReference type="PANTHER" id="PTHR31005">
    <property type="entry name" value="DUF4139 DOMAIN-CONTAINING PROTEIN"/>
    <property type="match status" value="1"/>
</dbReference>
<evidence type="ECO:0000259" key="3">
    <source>
        <dbReference type="Pfam" id="PF13598"/>
    </source>
</evidence>
<feature type="coiled-coil region" evidence="1">
    <location>
        <begin position="95"/>
        <end position="122"/>
    </location>
</feature>
<dbReference type="EMBL" id="JAHWXT010000001">
    <property type="protein sequence ID" value="MCF0263716.1"/>
    <property type="molecule type" value="Genomic_DNA"/>
</dbReference>
<feature type="coiled-coil region" evidence="1">
    <location>
        <begin position="148"/>
        <end position="175"/>
    </location>
</feature>
<feature type="signal peptide" evidence="2">
    <location>
        <begin position="1"/>
        <end position="21"/>
    </location>
</feature>
<reference evidence="5" key="1">
    <citation type="submission" date="2021-07" db="EMBL/GenBank/DDBJ databases">
        <authorList>
            <person name="Fernandez M."/>
            <person name="Pereira P."/>
            <person name="Torres Tejerizo G.A."/>
            <person name="Gonzalez P."/>
            <person name="Agostini E."/>
        </authorList>
    </citation>
    <scope>NUCLEOTIDE SEQUENCE</scope>
    <source>
        <strain evidence="5">SFC 500-1A</strain>
    </source>
</reference>
<keyword evidence="2" id="KW-0732">Signal</keyword>
<evidence type="ECO:0000313" key="6">
    <source>
        <dbReference type="Proteomes" id="UP000887320"/>
    </source>
</evidence>
<proteinExistence type="predicted"/>
<dbReference type="RefSeq" id="WP_234622806.1">
    <property type="nucleotide sequence ID" value="NZ_JAHWXT010000001.1"/>
</dbReference>
<dbReference type="NCBIfam" id="TIGR02231">
    <property type="entry name" value="mucoidy inhibitor MuiA family protein"/>
    <property type="match status" value="1"/>
</dbReference>
<sequence>MNIKTALQLSILCIPSTYSFALNLSNSPIQQVTLYPTLAKIERTIPVQAGEQLVTLNGLAANFNIDQLQYQSSNIEVNAVSHTDSALDKPAGNESSQLRNNIEDIKKKISEQNSIIQAAELQNKFLENVIKGSAPKVRKQAYEAFIAIDQAKAEKEKLQQRLQELEQDLNAIGDSEFNQRTLKFYVNAPQRGEIKISYMVPYARWQPIYKAELNTQTKQIKLTRMAMIAQKTGEDWNNVKLALSTATPQNYVQQVQPQQWWVNYYEPEPVRPIYPVAPAPIAMAEMSYDRKSTAAVKKAPPQFPQFQAADLNFSTEFRSETKASIPSSQQQIYLPLSTEQYAAKLSVWAIPKQSTQATINAEISKLDQNWPSGTVKLYRDGDYIGQRAWSNSADEALQMSFGTDDQIQVKVTDLTDKKNPVKGTQSETIRKQQYSVQNLHSYPIQVTIFEPEPQSQNGKLSTQSSYNIPPTATQWNGQPNINQWQIDLNPKQIYKLDIQHQFKYPSKGRTSGF</sequence>
<feature type="chain" id="PRO_5036474049" evidence="2">
    <location>
        <begin position="22"/>
        <end position="513"/>
    </location>
</feature>
<dbReference type="InterPro" id="IPR011935">
    <property type="entry name" value="CHP02231"/>
</dbReference>
<keyword evidence="1" id="KW-0175">Coiled coil</keyword>
<dbReference type="PANTHER" id="PTHR31005:SF8">
    <property type="entry name" value="DUF4139 DOMAIN-CONTAINING PROTEIN"/>
    <property type="match status" value="1"/>
</dbReference>
<organism evidence="5 6">
    <name type="scientific">Acinetobacter guillouiae</name>
    <name type="common">Acinetobacter genomosp. 11</name>
    <dbReference type="NCBI Taxonomy" id="106649"/>
    <lineage>
        <taxon>Bacteria</taxon>
        <taxon>Pseudomonadati</taxon>
        <taxon>Pseudomonadota</taxon>
        <taxon>Gammaproteobacteria</taxon>
        <taxon>Moraxellales</taxon>
        <taxon>Moraxellaceae</taxon>
        <taxon>Acinetobacter</taxon>
    </lineage>
</organism>
<name>A0A8X8GFR8_ACIGI</name>
<evidence type="ECO:0000256" key="2">
    <source>
        <dbReference type="SAM" id="SignalP"/>
    </source>
</evidence>
<evidence type="ECO:0000259" key="4">
    <source>
        <dbReference type="Pfam" id="PF13600"/>
    </source>
</evidence>